<sequence>FQRFTGRGSAVNSELCAILHGLEITLNRGYNKVIIETDCMMAAEMIKEVREQGREHGCLVTIDIPSFHVRKLLLEDKLGDIYVRIN</sequence>
<dbReference type="SUPFAM" id="SSF53098">
    <property type="entry name" value="Ribonuclease H-like"/>
    <property type="match status" value="1"/>
</dbReference>
<protein>
    <recommendedName>
        <fullName evidence="1">RNase H type-1 domain-containing protein</fullName>
    </recommendedName>
</protein>
<proteinExistence type="predicted"/>
<dbReference type="AlphaFoldDB" id="A0A7J8QH52"/>
<dbReference type="InterPro" id="IPR036397">
    <property type="entry name" value="RNaseH_sf"/>
</dbReference>
<dbReference type="InterPro" id="IPR002156">
    <property type="entry name" value="RNaseH_domain"/>
</dbReference>
<dbReference type="InterPro" id="IPR012337">
    <property type="entry name" value="RNaseH-like_sf"/>
</dbReference>
<feature type="domain" description="RNase H type-1" evidence="1">
    <location>
        <begin position="4"/>
        <end position="55"/>
    </location>
</feature>
<reference evidence="2 3" key="1">
    <citation type="journal article" date="2019" name="Genome Biol. Evol.">
        <title>Insights into the evolution of the New World diploid cottons (Gossypium, subgenus Houzingenia) based on genome sequencing.</title>
        <authorList>
            <person name="Grover C.E."/>
            <person name="Arick M.A. 2nd"/>
            <person name="Thrash A."/>
            <person name="Conover J.L."/>
            <person name="Sanders W.S."/>
            <person name="Peterson D.G."/>
            <person name="Frelichowski J.E."/>
            <person name="Scheffler J.A."/>
            <person name="Scheffler B.E."/>
            <person name="Wendel J.F."/>
        </authorList>
    </citation>
    <scope>NUCLEOTIDE SEQUENCE [LARGE SCALE GENOMIC DNA]</scope>
    <source>
        <strain evidence="2">8</strain>
        <tissue evidence="2">Leaf</tissue>
    </source>
</reference>
<name>A0A7J8QH52_GOSRA</name>
<dbReference type="GO" id="GO:0003676">
    <property type="term" value="F:nucleic acid binding"/>
    <property type="evidence" value="ECO:0007669"/>
    <property type="project" value="InterPro"/>
</dbReference>
<evidence type="ECO:0000313" key="2">
    <source>
        <dbReference type="EMBL" id="MBA0600600.1"/>
    </source>
</evidence>
<feature type="non-terminal residue" evidence="2">
    <location>
        <position position="1"/>
    </location>
</feature>
<dbReference type="Pfam" id="PF13456">
    <property type="entry name" value="RVT_3"/>
    <property type="match status" value="1"/>
</dbReference>
<accession>A0A7J8QH52</accession>
<dbReference type="Gene3D" id="3.30.420.10">
    <property type="entry name" value="Ribonuclease H-like superfamily/Ribonuclease H"/>
    <property type="match status" value="1"/>
</dbReference>
<evidence type="ECO:0000313" key="3">
    <source>
        <dbReference type="Proteomes" id="UP000593578"/>
    </source>
</evidence>
<dbReference type="CDD" id="cd06222">
    <property type="entry name" value="RNase_H_like"/>
    <property type="match status" value="1"/>
</dbReference>
<gene>
    <name evidence="2" type="ORF">Gorai_006783</name>
</gene>
<organism evidence="2 3">
    <name type="scientific">Gossypium raimondii</name>
    <name type="common">Peruvian cotton</name>
    <name type="synonym">Gossypium klotzschianum subsp. raimondii</name>
    <dbReference type="NCBI Taxonomy" id="29730"/>
    <lineage>
        <taxon>Eukaryota</taxon>
        <taxon>Viridiplantae</taxon>
        <taxon>Streptophyta</taxon>
        <taxon>Embryophyta</taxon>
        <taxon>Tracheophyta</taxon>
        <taxon>Spermatophyta</taxon>
        <taxon>Magnoliopsida</taxon>
        <taxon>eudicotyledons</taxon>
        <taxon>Gunneridae</taxon>
        <taxon>Pentapetalae</taxon>
        <taxon>rosids</taxon>
        <taxon>malvids</taxon>
        <taxon>Malvales</taxon>
        <taxon>Malvaceae</taxon>
        <taxon>Malvoideae</taxon>
        <taxon>Gossypium</taxon>
    </lineage>
</organism>
<dbReference type="EMBL" id="JABEZZ010000011">
    <property type="protein sequence ID" value="MBA0600600.1"/>
    <property type="molecule type" value="Genomic_DNA"/>
</dbReference>
<evidence type="ECO:0000259" key="1">
    <source>
        <dbReference type="Pfam" id="PF13456"/>
    </source>
</evidence>
<dbReference type="InterPro" id="IPR044730">
    <property type="entry name" value="RNase_H-like_dom_plant"/>
</dbReference>
<dbReference type="Proteomes" id="UP000593578">
    <property type="component" value="Unassembled WGS sequence"/>
</dbReference>
<dbReference type="GO" id="GO:0004523">
    <property type="term" value="F:RNA-DNA hybrid ribonuclease activity"/>
    <property type="evidence" value="ECO:0007669"/>
    <property type="project" value="InterPro"/>
</dbReference>
<comment type="caution">
    <text evidence="2">The sequence shown here is derived from an EMBL/GenBank/DDBJ whole genome shotgun (WGS) entry which is preliminary data.</text>
</comment>